<accession>A0ABP6JED8</accession>
<proteinExistence type="predicted"/>
<dbReference type="EMBL" id="BAAAXZ010000102">
    <property type="protein sequence ID" value="GAA2929602.1"/>
    <property type="molecule type" value="Genomic_DNA"/>
</dbReference>
<gene>
    <name evidence="1" type="ORF">GCM10020221_26760</name>
</gene>
<name>A0ABP6JED8_STRTU</name>
<evidence type="ECO:0000313" key="1">
    <source>
        <dbReference type="EMBL" id="GAA2929602.1"/>
    </source>
</evidence>
<dbReference type="Proteomes" id="UP001501102">
    <property type="component" value="Unassembled WGS sequence"/>
</dbReference>
<evidence type="ECO:0000313" key="2">
    <source>
        <dbReference type="Proteomes" id="UP001501102"/>
    </source>
</evidence>
<comment type="caution">
    <text evidence="1">The sequence shown here is derived from an EMBL/GenBank/DDBJ whole genome shotgun (WGS) entry which is preliminary data.</text>
</comment>
<dbReference type="RefSeq" id="WP_344963297.1">
    <property type="nucleotide sequence ID" value="NZ_BAAAXZ010000102.1"/>
</dbReference>
<protein>
    <submittedName>
        <fullName evidence="1">Uncharacterized protein</fullName>
    </submittedName>
</protein>
<sequence length="95" mass="10779">MYIFLENRQHERISEIVGDDAEESFVSACEAAPVGSVMRGVQRYGDTMLNELQLRRFVRELLQLPDEKKTELICRVTEMAQQAAACGGYLFFSGD</sequence>
<keyword evidence="2" id="KW-1185">Reference proteome</keyword>
<reference evidence="2" key="1">
    <citation type="journal article" date="2019" name="Int. J. Syst. Evol. Microbiol.">
        <title>The Global Catalogue of Microorganisms (GCM) 10K type strain sequencing project: providing services to taxonomists for standard genome sequencing and annotation.</title>
        <authorList>
            <consortium name="The Broad Institute Genomics Platform"/>
            <consortium name="The Broad Institute Genome Sequencing Center for Infectious Disease"/>
            <person name="Wu L."/>
            <person name="Ma J."/>
        </authorList>
    </citation>
    <scope>NUCLEOTIDE SEQUENCE [LARGE SCALE GENOMIC DNA]</scope>
    <source>
        <strain evidence="2">JCM 4087</strain>
    </source>
</reference>
<organism evidence="1 2">
    <name type="scientific">Streptomyces thioluteus</name>
    <dbReference type="NCBI Taxonomy" id="66431"/>
    <lineage>
        <taxon>Bacteria</taxon>
        <taxon>Bacillati</taxon>
        <taxon>Actinomycetota</taxon>
        <taxon>Actinomycetes</taxon>
        <taxon>Kitasatosporales</taxon>
        <taxon>Streptomycetaceae</taxon>
        <taxon>Streptomyces</taxon>
    </lineage>
</organism>